<dbReference type="InterPro" id="IPR017937">
    <property type="entry name" value="Thioredoxin_CS"/>
</dbReference>
<dbReference type="OrthoDB" id="74910at2759"/>
<reference evidence="9" key="2">
    <citation type="submission" date="2021-01" db="UniProtKB">
        <authorList>
            <consortium name="EnsemblMetazoa"/>
        </authorList>
    </citation>
    <scope>IDENTIFICATION</scope>
</reference>
<keyword evidence="3 7" id="KW-1133">Transmembrane helix</keyword>
<dbReference type="InterPro" id="IPR013766">
    <property type="entry name" value="Thioredoxin_domain"/>
</dbReference>
<keyword evidence="4 7" id="KW-0472">Membrane</keyword>
<dbReference type="PRINTS" id="PR00421">
    <property type="entry name" value="THIOREDOXIN"/>
</dbReference>
<dbReference type="KEGG" id="spu:100891017"/>
<evidence type="ECO:0000256" key="5">
    <source>
        <dbReference type="ARBA" id="ARBA00045246"/>
    </source>
</evidence>
<dbReference type="PANTHER" id="PTHR46426:SF1">
    <property type="entry name" value="PROTEIN DISULFIDE-ISOMERASE TMX3"/>
    <property type="match status" value="1"/>
</dbReference>
<dbReference type="GO" id="GO:0005783">
    <property type="term" value="C:endoplasmic reticulum"/>
    <property type="evidence" value="ECO:0000318"/>
    <property type="project" value="GO_Central"/>
</dbReference>
<dbReference type="Pfam" id="PF13848">
    <property type="entry name" value="Thioredoxin_6"/>
    <property type="match status" value="1"/>
</dbReference>
<dbReference type="AlphaFoldDB" id="A0A7M7N5B1"/>
<dbReference type="PROSITE" id="PS00194">
    <property type="entry name" value="THIOREDOXIN_1"/>
    <property type="match status" value="1"/>
</dbReference>
<dbReference type="PROSITE" id="PS51352">
    <property type="entry name" value="THIOREDOXIN_2"/>
    <property type="match status" value="1"/>
</dbReference>
<evidence type="ECO:0000256" key="4">
    <source>
        <dbReference type="ARBA" id="ARBA00023136"/>
    </source>
</evidence>
<proteinExistence type="predicted"/>
<dbReference type="GeneID" id="100891017"/>
<dbReference type="InterPro" id="IPR036249">
    <property type="entry name" value="Thioredoxin-like_sf"/>
</dbReference>
<evidence type="ECO:0000313" key="9">
    <source>
        <dbReference type="EnsemblMetazoa" id="XP_030831454"/>
    </source>
</evidence>
<dbReference type="RefSeq" id="XP_030831454.1">
    <property type="nucleotide sequence ID" value="XM_030975594.1"/>
</dbReference>
<dbReference type="GO" id="GO:0005789">
    <property type="term" value="C:endoplasmic reticulum membrane"/>
    <property type="evidence" value="ECO:0007669"/>
    <property type="project" value="UniProtKB-SubCell"/>
</dbReference>
<name>A0A7M7N5B1_STRPU</name>
<dbReference type="InterPro" id="IPR052250">
    <property type="entry name" value="PDI_TMX3"/>
</dbReference>
<accession>A0A7M7N5B1</accession>
<protein>
    <recommendedName>
        <fullName evidence="8">Thioredoxin domain-containing protein</fullName>
    </recommendedName>
</protein>
<reference evidence="10" key="1">
    <citation type="submission" date="2015-02" db="EMBL/GenBank/DDBJ databases">
        <title>Genome sequencing for Strongylocentrotus purpuratus.</title>
        <authorList>
            <person name="Murali S."/>
            <person name="Liu Y."/>
            <person name="Vee V."/>
            <person name="English A."/>
            <person name="Wang M."/>
            <person name="Skinner E."/>
            <person name="Han Y."/>
            <person name="Muzny D.M."/>
            <person name="Worley K.C."/>
            <person name="Gibbs R.A."/>
        </authorList>
    </citation>
    <scope>NUCLEOTIDE SEQUENCE</scope>
</reference>
<dbReference type="PANTHER" id="PTHR46426">
    <property type="entry name" value="PROTEIN DISULFIDE-ISOMERASE TMX3"/>
    <property type="match status" value="1"/>
</dbReference>
<evidence type="ECO:0000256" key="6">
    <source>
        <dbReference type="SAM" id="MobiDB-lite"/>
    </source>
</evidence>
<keyword evidence="2 7" id="KW-0812">Transmembrane</keyword>
<feature type="domain" description="Thioredoxin" evidence="8">
    <location>
        <begin position="14"/>
        <end position="137"/>
    </location>
</feature>
<evidence type="ECO:0000259" key="8">
    <source>
        <dbReference type="PROSITE" id="PS51352"/>
    </source>
</evidence>
<evidence type="ECO:0000256" key="1">
    <source>
        <dbReference type="ARBA" id="ARBA00004389"/>
    </source>
</evidence>
<evidence type="ECO:0000256" key="3">
    <source>
        <dbReference type="ARBA" id="ARBA00022989"/>
    </source>
</evidence>
<comment type="subcellular location">
    <subcellularLocation>
        <location evidence="1">Endoplasmic reticulum membrane</location>
        <topology evidence="1">Single-pass membrane protein</topology>
    </subcellularLocation>
</comment>
<evidence type="ECO:0000256" key="2">
    <source>
        <dbReference type="ARBA" id="ARBA00022692"/>
    </source>
</evidence>
<dbReference type="Gene3D" id="3.40.30.10">
    <property type="entry name" value="Glutaredoxin"/>
    <property type="match status" value="2"/>
</dbReference>
<dbReference type="Pfam" id="PF00085">
    <property type="entry name" value="Thioredoxin"/>
    <property type="match status" value="1"/>
</dbReference>
<feature type="transmembrane region" description="Helical" evidence="7">
    <location>
        <begin position="386"/>
        <end position="412"/>
    </location>
</feature>
<feature type="region of interest" description="Disordered" evidence="6">
    <location>
        <begin position="422"/>
        <end position="459"/>
    </location>
</feature>
<dbReference type="Proteomes" id="UP000007110">
    <property type="component" value="Unassembled WGS sequence"/>
</dbReference>
<comment type="function">
    <text evidence="5">Probable disulfide isomerase, which participates in the folding of proteins containing disulfide bonds. May act as a dithiol oxidase. Acts as a regulator of endoplasmic reticulum-mitochondria contact sites via its ability to regulate redox signals.</text>
</comment>
<dbReference type="InParanoid" id="A0A7M7N5B1"/>
<evidence type="ECO:0000256" key="7">
    <source>
        <dbReference type="SAM" id="Phobius"/>
    </source>
</evidence>
<keyword evidence="10" id="KW-1185">Reference proteome</keyword>
<dbReference type="SUPFAM" id="SSF52833">
    <property type="entry name" value="Thioredoxin-like"/>
    <property type="match status" value="1"/>
</dbReference>
<organism evidence="9 10">
    <name type="scientific">Strongylocentrotus purpuratus</name>
    <name type="common">Purple sea urchin</name>
    <dbReference type="NCBI Taxonomy" id="7668"/>
    <lineage>
        <taxon>Eukaryota</taxon>
        <taxon>Metazoa</taxon>
        <taxon>Echinodermata</taxon>
        <taxon>Eleutherozoa</taxon>
        <taxon>Echinozoa</taxon>
        <taxon>Echinoidea</taxon>
        <taxon>Euechinoidea</taxon>
        <taxon>Echinacea</taxon>
        <taxon>Camarodonta</taxon>
        <taxon>Echinidea</taxon>
        <taxon>Strongylocentrotidae</taxon>
        <taxon>Strongylocentrotus</taxon>
    </lineage>
</organism>
<evidence type="ECO:0000313" key="10">
    <source>
        <dbReference type="Proteomes" id="UP000007110"/>
    </source>
</evidence>
<sequence length="459" mass="52129">MAAENVLQTTGLNEVYSNSFGVFLLSFDLVQGNVIELDERFIDAKDQGKWLVEFYAPWCGHCQKLKPVWADVGIQMMKNHPKLHVARLDGTRFGKVMDMFDVKGFPTIKYIEGDKVFTHTGGRTSKDIIDLQTKHKGELPAVKQLSSSNSLQQYRQSKAVFFVIAAEDTTSELATLFSTVADKRILDAFYYHVKPNVIPEDMRPKNVPAVLVFKDGLHYQYEAPEGSLSEEHLSDWIGAEMFPAFLRIGNDNINPIGRTEKLIAVGLVFPSATTYKSHPHNQMLELIKKVAIDHRETYYKKVQFGYMEDSNMLSDIILRSVEVPGIFIIDPVTYLYYEVDEPLEQTEESLVDFLNGIIDGTVKAKGGNSFFRKIYRVFYEIIKSVVMMWLANPILMTLLLALPTVLITFICYSICTAEPIDEDAEYPDSDEEEDDEGDRDGPKIEEIEDEDPSGHKKTE</sequence>
<dbReference type="EnsemblMetazoa" id="XM_030975594">
    <property type="protein sequence ID" value="XP_030831454"/>
    <property type="gene ID" value="LOC100891017"/>
</dbReference>
<dbReference type="CTD" id="54495"/>
<dbReference type="OMA" id="GIEMRNM"/>
<feature type="compositionally biased region" description="Acidic residues" evidence="6">
    <location>
        <begin position="422"/>
        <end position="438"/>
    </location>
</feature>